<reference evidence="2" key="1">
    <citation type="journal article" date="2012" name="Science">
        <title>Fermentation, hydrogen, and sulfur metabolism in multiple uncultivated bacterial phyla.</title>
        <authorList>
            <person name="Wrighton K.C."/>
            <person name="Thomas B.C."/>
            <person name="Sharon I."/>
            <person name="Miller C.S."/>
            <person name="Castelle C.J."/>
            <person name="VerBerkmoes N.C."/>
            <person name="Wilkins M.J."/>
            <person name="Hettich R.L."/>
            <person name="Lipton M.S."/>
            <person name="Williams K.H."/>
            <person name="Long P.E."/>
            <person name="Banfield J.F."/>
        </authorList>
    </citation>
    <scope>NUCLEOTIDE SEQUENCE [LARGE SCALE GENOMIC DNA]</scope>
</reference>
<dbReference type="EMBL" id="AMFJ01021647">
    <property type="protein sequence ID" value="EKD66155.1"/>
    <property type="molecule type" value="Genomic_DNA"/>
</dbReference>
<feature type="transmembrane region" description="Helical" evidence="1">
    <location>
        <begin position="7"/>
        <end position="28"/>
    </location>
</feature>
<keyword evidence="1" id="KW-0812">Transmembrane</keyword>
<keyword evidence="1" id="KW-1133">Transmembrane helix</keyword>
<accession>K2ADR4</accession>
<protein>
    <submittedName>
        <fullName evidence="2">Uncharacterized protein</fullName>
    </submittedName>
</protein>
<proteinExistence type="predicted"/>
<evidence type="ECO:0000256" key="1">
    <source>
        <dbReference type="SAM" id="Phobius"/>
    </source>
</evidence>
<evidence type="ECO:0000313" key="2">
    <source>
        <dbReference type="EMBL" id="EKD66155.1"/>
    </source>
</evidence>
<gene>
    <name evidence="2" type="ORF">ACD_49C00061G0002</name>
</gene>
<sequence length="385" mass="45240">MIKNNKWNTLIYAIILVNIAIVIMYIVLNKSNYFSNSLSMQNYNIKLNENLRNKATNSLKYETYLNTNWSGFVDTITCPSDITLSGTTLTWTISQTIPYFDTNSKILTCSWSNASWSLILTYNASFSWFTEASYNNFTGSLYESWLYYTWILNDPDLSQVSFTGSDIYSGIDSNFNSDNYKINSTGWVNYPDNYTDDDTLARKTIYWYINSDKTFSNIFWNNYKTNEYIRNNPNNYDTKNVVIWNTSSGILFLDVNFPYSLKIIEFNKDNFIQKNELVKLRQWTWNWASWSWYLALDWNDLLTLKTLSSSGMIFDFKNKNYAIFLAYNSSNIPTTLLKFRLTAENENWLGVYINPINDSNSENIRYLWSDIIIDNGKYISKITEY</sequence>
<comment type="caution">
    <text evidence="2">The sequence shown here is derived from an EMBL/GenBank/DDBJ whole genome shotgun (WGS) entry which is preliminary data.</text>
</comment>
<dbReference type="AlphaFoldDB" id="K2ADR4"/>
<organism evidence="2">
    <name type="scientific">uncultured bacterium</name>
    <name type="common">gcode 4</name>
    <dbReference type="NCBI Taxonomy" id="1234023"/>
    <lineage>
        <taxon>Bacteria</taxon>
        <taxon>environmental samples</taxon>
    </lineage>
</organism>
<keyword evidence="1" id="KW-0472">Membrane</keyword>
<name>K2ADR4_9BACT</name>